<feature type="transmembrane region" description="Helical" evidence="1">
    <location>
        <begin position="20"/>
        <end position="38"/>
    </location>
</feature>
<dbReference type="AlphaFoldDB" id="A0A166YC36"/>
<dbReference type="Pfam" id="PF07369">
    <property type="entry name" value="DUF1488"/>
    <property type="match status" value="1"/>
</dbReference>
<dbReference type="Gene3D" id="3.30.160.140">
    <property type="entry name" value="Shew3726-like"/>
    <property type="match status" value="1"/>
</dbReference>
<evidence type="ECO:0008006" key="4">
    <source>
        <dbReference type="Google" id="ProtNLM"/>
    </source>
</evidence>
<protein>
    <recommendedName>
        <fullName evidence="4">DUF1488 domain-containing protein</fullName>
    </recommendedName>
</protein>
<dbReference type="InterPro" id="IPR009962">
    <property type="entry name" value="DUF1488"/>
</dbReference>
<dbReference type="InterPro" id="IPR036692">
    <property type="entry name" value="Shew3726-like_sf"/>
</dbReference>
<dbReference type="PATRIC" id="fig|1365250.3.peg.1188"/>
<dbReference type="SUPFAM" id="SSF160272">
    <property type="entry name" value="Shew3726-like"/>
    <property type="match status" value="1"/>
</dbReference>
<evidence type="ECO:0000256" key="1">
    <source>
        <dbReference type="SAM" id="Phobius"/>
    </source>
</evidence>
<dbReference type="Proteomes" id="UP000076643">
    <property type="component" value="Unassembled WGS sequence"/>
</dbReference>
<accession>A0A166YC36</accession>
<gene>
    <name evidence="2" type="ORF">N475_10575</name>
</gene>
<dbReference type="STRING" id="43657.S4054249_00145"/>
<reference evidence="2 3" key="1">
    <citation type="submission" date="2013-07" db="EMBL/GenBank/DDBJ databases">
        <title>Comparative Genomic and Metabolomic Analysis of Twelve Strains of Pseudoalteromonas luteoviolacea.</title>
        <authorList>
            <person name="Vynne N.G."/>
            <person name="Mansson M."/>
            <person name="Gram L."/>
        </authorList>
    </citation>
    <scope>NUCLEOTIDE SEQUENCE [LARGE SCALE GENOMIC DNA]</scope>
    <source>
        <strain evidence="2 3">DSM 6061</strain>
    </source>
</reference>
<keyword evidence="1" id="KW-0472">Membrane</keyword>
<name>A0A166YC36_9GAMM</name>
<dbReference type="RefSeq" id="WP_063356060.1">
    <property type="nucleotide sequence ID" value="NZ_AQHB01000037.1"/>
</dbReference>
<proteinExistence type="predicted"/>
<dbReference type="GeneID" id="57363979"/>
<dbReference type="EMBL" id="AUYB01000085">
    <property type="protein sequence ID" value="KZN42111.1"/>
    <property type="molecule type" value="Genomic_DNA"/>
</dbReference>
<comment type="caution">
    <text evidence="2">The sequence shown here is derived from an EMBL/GenBank/DDBJ whole genome shotgun (WGS) entry which is preliminary data.</text>
</comment>
<sequence>MNQAILFNDDIHFDASRRRLVFTAMVSGMIVPCVVLVPETEHEPVTHFRSHQFDYEMQAEQLIEDEDYSASGEIELTFL</sequence>
<organism evidence="2 3">
    <name type="scientific">Pseudoalteromonas luteoviolacea DSM 6061</name>
    <dbReference type="NCBI Taxonomy" id="1365250"/>
    <lineage>
        <taxon>Bacteria</taxon>
        <taxon>Pseudomonadati</taxon>
        <taxon>Pseudomonadota</taxon>
        <taxon>Gammaproteobacteria</taxon>
        <taxon>Alteromonadales</taxon>
        <taxon>Pseudoalteromonadaceae</taxon>
        <taxon>Pseudoalteromonas</taxon>
    </lineage>
</organism>
<evidence type="ECO:0000313" key="2">
    <source>
        <dbReference type="EMBL" id="KZN42111.1"/>
    </source>
</evidence>
<keyword evidence="1" id="KW-1133">Transmembrane helix</keyword>
<keyword evidence="1" id="KW-0812">Transmembrane</keyword>
<keyword evidence="3" id="KW-1185">Reference proteome</keyword>
<evidence type="ECO:0000313" key="3">
    <source>
        <dbReference type="Proteomes" id="UP000076643"/>
    </source>
</evidence>